<evidence type="ECO:0000313" key="1">
    <source>
        <dbReference type="EMBL" id="RDB35797.1"/>
    </source>
</evidence>
<evidence type="ECO:0000313" key="2">
    <source>
        <dbReference type="Proteomes" id="UP000253934"/>
    </source>
</evidence>
<dbReference type="EMBL" id="QOVW01000075">
    <property type="protein sequence ID" value="RDB35797.1"/>
    <property type="molecule type" value="Genomic_DNA"/>
</dbReference>
<reference evidence="1" key="1">
    <citation type="submission" date="2018-04" db="EMBL/GenBank/DDBJ databases">
        <title>Draft genome sequence of the Candidatus Spirobacillus cienkowskii, a pathogen of freshwater Daphnia species, reconstructed from hemolymph metagenomic reads.</title>
        <authorList>
            <person name="Bresciani L."/>
            <person name="Lemos L.N."/>
            <person name="Wale N."/>
            <person name="Lin J.Y."/>
            <person name="Fernandes G.R."/>
            <person name="Duffy M.A."/>
            <person name="Rodrigues J.M."/>
        </authorList>
    </citation>
    <scope>NUCLEOTIDE SEQUENCE [LARGE SCALE GENOMIC DNA]</scope>
    <source>
        <strain evidence="1">Binning01</strain>
    </source>
</reference>
<gene>
    <name evidence="1" type="ORF">DCC88_08460</name>
</gene>
<comment type="caution">
    <text evidence="1">The sequence shown here is derived from an EMBL/GenBank/DDBJ whole genome shotgun (WGS) entry which is preliminary data.</text>
</comment>
<dbReference type="Proteomes" id="UP000253934">
    <property type="component" value="Unassembled WGS sequence"/>
</dbReference>
<keyword evidence="2" id="KW-1185">Reference proteome</keyword>
<protein>
    <submittedName>
        <fullName evidence="1">Uncharacterized protein</fullName>
    </submittedName>
</protein>
<accession>A0A369KSI9</accession>
<sequence length="459" mass="52788">MEIENDFEVVFEKGVSTLRGHLVDSTEFDSVIDTFSKSKEISFAGLYSVSWLGLQKLYDCFLKLNNPLQLSQIPPHIYRILLLLPGFGKKIGIKSFQVEIFNTKNDRKKISMTLNKLADLGKAQGCFVKLQDGYQIFGSLNHLCRPFFEDPSMPKRNYASKWCLQNEELCSFLYDYACFTRVVLEICSLAQESTSRLIEESLQNICTRISNLEFSVKTIAPHFSDYKSRTLMAMLPHIHDISISVVNGINLSSTTFEAVVNTFEALFQNERVGSKEIFDQMRHFISFSDQLLPIAKGLEDVGVELGGNTLKYGEFTTLLKTFSSFNGASLSEKKMISMRRKLKMDTHIHLTWQETLKDINAEFKYIEQDLNRCIIALQGYDLVRQVLEHRLTEINIFKNFLDSVQNKKMHLNELKQKIILQIVDRLVTDQEKYTYSFFFPNSASVKNDTVVLNSTPVFF</sequence>
<dbReference type="AlphaFoldDB" id="A0A369KSI9"/>
<organism evidence="1 2">
    <name type="scientific">Spirobacillus cienkowskii</name>
    <dbReference type="NCBI Taxonomy" id="495820"/>
    <lineage>
        <taxon>Bacteria</taxon>
        <taxon>Pseudomonadati</taxon>
        <taxon>Bdellovibrionota</taxon>
        <taxon>Oligoflexia</taxon>
        <taxon>Silvanigrellales</taxon>
        <taxon>Spirobacillus</taxon>
    </lineage>
</organism>
<name>A0A369KSI9_9BACT</name>
<proteinExistence type="predicted"/>